<protein>
    <submittedName>
        <fullName evidence="2">Uncharacterized protein</fullName>
    </submittedName>
</protein>
<reference evidence="2" key="1">
    <citation type="journal article" date="2009" name="PLoS Genet.">
        <title>Sequencing, mapping, and analysis of 27,455 maize full-length cDNAs.</title>
        <authorList>
            <person name="Soderlund C."/>
            <person name="Descour A."/>
            <person name="Kudrna D."/>
            <person name="Bomhoff M."/>
            <person name="Boyd L."/>
            <person name="Currie J."/>
            <person name="Angelova A."/>
            <person name="Collura K."/>
            <person name="Wissotski M."/>
            <person name="Ashley E."/>
            <person name="Morrow D."/>
            <person name="Fernandes J."/>
            <person name="Walbot V."/>
            <person name="Yu Y."/>
        </authorList>
    </citation>
    <scope>NUCLEOTIDE SEQUENCE</scope>
    <source>
        <strain evidence="2">B73</strain>
    </source>
</reference>
<evidence type="ECO:0000256" key="1">
    <source>
        <dbReference type="SAM" id="MobiDB-lite"/>
    </source>
</evidence>
<organism evidence="2">
    <name type="scientific">Zea mays</name>
    <name type="common">Maize</name>
    <dbReference type="NCBI Taxonomy" id="4577"/>
    <lineage>
        <taxon>Eukaryota</taxon>
        <taxon>Viridiplantae</taxon>
        <taxon>Streptophyta</taxon>
        <taxon>Embryophyta</taxon>
        <taxon>Tracheophyta</taxon>
        <taxon>Spermatophyta</taxon>
        <taxon>Magnoliopsida</taxon>
        <taxon>Liliopsida</taxon>
        <taxon>Poales</taxon>
        <taxon>Poaceae</taxon>
        <taxon>PACMAD clade</taxon>
        <taxon>Panicoideae</taxon>
        <taxon>Andropogonodae</taxon>
        <taxon>Andropogoneae</taxon>
        <taxon>Tripsacinae</taxon>
        <taxon>Zea</taxon>
    </lineage>
</organism>
<evidence type="ECO:0000313" key="2">
    <source>
        <dbReference type="EMBL" id="ACN31731.1"/>
    </source>
</evidence>
<dbReference type="AlphaFoldDB" id="C0PC36"/>
<proteinExistence type="evidence at transcript level"/>
<reference evidence="2" key="2">
    <citation type="submission" date="2012-06" db="EMBL/GenBank/DDBJ databases">
        <authorList>
            <person name="Yu Y."/>
            <person name="Currie J."/>
            <person name="Lomeli R."/>
            <person name="Angelova A."/>
            <person name="Collura K."/>
            <person name="Wissotski M."/>
            <person name="Campos D."/>
            <person name="Kudrna D."/>
            <person name="Golser W."/>
            <person name="Ashely E."/>
            <person name="Descour A."/>
            <person name="Fernandes J."/>
            <person name="Soderlund C."/>
            <person name="Walbot V."/>
        </authorList>
    </citation>
    <scope>NUCLEOTIDE SEQUENCE</scope>
    <source>
        <strain evidence="2">B73</strain>
    </source>
</reference>
<feature type="compositionally biased region" description="Pro residues" evidence="1">
    <location>
        <begin position="47"/>
        <end position="62"/>
    </location>
</feature>
<dbReference type="EMBL" id="BT065855">
    <property type="protein sequence ID" value="ACN31731.1"/>
    <property type="molecule type" value="mRNA"/>
</dbReference>
<accession>C0PC36</accession>
<sequence length="116" mass="12629">MDPYLPRCWCFRHTAAQAQPHARWCPWHARRHNPYCPTAACPAPPPQTWPPSLPPALRPPALPARRHRPARCPAAPPGTPPSPWLEPGTGRSSRPGSVSPWCRGAPALLAPGAPRP</sequence>
<feature type="compositionally biased region" description="Pro residues" evidence="1">
    <location>
        <begin position="74"/>
        <end position="84"/>
    </location>
</feature>
<feature type="compositionally biased region" description="Low complexity" evidence="1">
    <location>
        <begin position="103"/>
        <end position="116"/>
    </location>
</feature>
<name>C0PC36_MAIZE</name>
<feature type="region of interest" description="Disordered" evidence="1">
    <location>
        <begin position="47"/>
        <end position="116"/>
    </location>
</feature>